<dbReference type="EMBL" id="KL197715">
    <property type="protein sequence ID" value="KDQ59871.1"/>
    <property type="molecule type" value="Genomic_DNA"/>
</dbReference>
<sequence length="175" mass="20242">MPPTVACHGRIKTLWAEYVEYATPKLNPGVTLDAEFKRGMRLPDQKTVKGFIQWLATTLKGRLRKNITYNNLQFYFRTFFALIPRYALVYVPSELRLSTLAYSVSEEFMSFINLTNSPAKKIYANVVDGDIIIGFIWRDKQRFRTNRLRIQCVYTLNIFTIGSERPGAVLVSEMV</sequence>
<keyword evidence="2" id="KW-1185">Reference proteome</keyword>
<organism evidence="1 2">
    <name type="scientific">Jaapia argillacea MUCL 33604</name>
    <dbReference type="NCBI Taxonomy" id="933084"/>
    <lineage>
        <taxon>Eukaryota</taxon>
        <taxon>Fungi</taxon>
        <taxon>Dikarya</taxon>
        <taxon>Basidiomycota</taxon>
        <taxon>Agaricomycotina</taxon>
        <taxon>Agaricomycetes</taxon>
        <taxon>Agaricomycetidae</taxon>
        <taxon>Jaapiales</taxon>
        <taxon>Jaapiaceae</taxon>
        <taxon>Jaapia</taxon>
    </lineage>
</organism>
<proteinExistence type="predicted"/>
<name>A0A067QBB7_9AGAM</name>
<accession>A0A067QBB7</accession>
<dbReference type="Proteomes" id="UP000027265">
    <property type="component" value="Unassembled WGS sequence"/>
</dbReference>
<dbReference type="InParanoid" id="A0A067QBB7"/>
<dbReference type="OrthoDB" id="3066858at2759"/>
<dbReference type="STRING" id="933084.A0A067QBB7"/>
<dbReference type="HOGENOM" id="CLU_1532791_0_0_1"/>
<dbReference type="AlphaFoldDB" id="A0A067QBB7"/>
<reference evidence="2" key="1">
    <citation type="journal article" date="2014" name="Proc. Natl. Acad. Sci. U.S.A.">
        <title>Extensive sampling of basidiomycete genomes demonstrates inadequacy of the white-rot/brown-rot paradigm for wood decay fungi.</title>
        <authorList>
            <person name="Riley R."/>
            <person name="Salamov A.A."/>
            <person name="Brown D.W."/>
            <person name="Nagy L.G."/>
            <person name="Floudas D."/>
            <person name="Held B.W."/>
            <person name="Levasseur A."/>
            <person name="Lombard V."/>
            <person name="Morin E."/>
            <person name="Otillar R."/>
            <person name="Lindquist E.A."/>
            <person name="Sun H."/>
            <person name="LaButti K.M."/>
            <person name="Schmutz J."/>
            <person name="Jabbour D."/>
            <person name="Luo H."/>
            <person name="Baker S.E."/>
            <person name="Pisabarro A.G."/>
            <person name="Walton J.D."/>
            <person name="Blanchette R.A."/>
            <person name="Henrissat B."/>
            <person name="Martin F."/>
            <person name="Cullen D."/>
            <person name="Hibbett D.S."/>
            <person name="Grigoriev I.V."/>
        </authorList>
    </citation>
    <scope>NUCLEOTIDE SEQUENCE [LARGE SCALE GENOMIC DNA]</scope>
    <source>
        <strain evidence="2">MUCL 33604</strain>
    </source>
</reference>
<protein>
    <submittedName>
        <fullName evidence="1">Uncharacterized protein</fullName>
    </submittedName>
</protein>
<evidence type="ECO:0000313" key="1">
    <source>
        <dbReference type="EMBL" id="KDQ59871.1"/>
    </source>
</evidence>
<evidence type="ECO:0000313" key="2">
    <source>
        <dbReference type="Proteomes" id="UP000027265"/>
    </source>
</evidence>
<gene>
    <name evidence="1" type="ORF">JAAARDRAFT_205813</name>
</gene>